<dbReference type="EMBL" id="CM016555">
    <property type="protein sequence ID" value="TKW20585.1"/>
    <property type="molecule type" value="Genomic_DNA"/>
</dbReference>
<evidence type="ECO:0000313" key="1">
    <source>
        <dbReference type="EMBL" id="TKW20585.1"/>
    </source>
</evidence>
<dbReference type="Gramene" id="TKW20585">
    <property type="protein sequence ID" value="TKW20585"/>
    <property type="gene ID" value="SEVIR_4G098702v2"/>
</dbReference>
<reference evidence="1" key="1">
    <citation type="submission" date="2019-03" db="EMBL/GenBank/DDBJ databases">
        <title>WGS assembly of Setaria viridis.</title>
        <authorList>
            <person name="Huang P."/>
            <person name="Jenkins J."/>
            <person name="Grimwood J."/>
            <person name="Barry K."/>
            <person name="Healey A."/>
            <person name="Mamidi S."/>
            <person name="Sreedasyam A."/>
            <person name="Shu S."/>
            <person name="Feldman M."/>
            <person name="Wu J."/>
            <person name="Yu Y."/>
            <person name="Chen C."/>
            <person name="Johnson J."/>
            <person name="Rokhsar D."/>
            <person name="Baxter I."/>
            <person name="Schmutz J."/>
            <person name="Brutnell T."/>
            <person name="Kellogg E."/>
        </authorList>
    </citation>
    <scope>NUCLEOTIDE SEQUENCE [LARGE SCALE GENOMIC DNA]</scope>
</reference>
<gene>
    <name evidence="1" type="ORF">SEVIR_4G098702v2</name>
</gene>
<evidence type="ECO:0000313" key="2">
    <source>
        <dbReference type="Proteomes" id="UP000298652"/>
    </source>
</evidence>
<protein>
    <submittedName>
        <fullName evidence="1">Uncharacterized protein</fullName>
    </submittedName>
</protein>
<name>A0A4U6UYB4_SETVI</name>
<accession>A0A4U6UYB4</accession>
<organism evidence="1 2">
    <name type="scientific">Setaria viridis</name>
    <name type="common">Green bristlegrass</name>
    <name type="synonym">Setaria italica subsp. viridis</name>
    <dbReference type="NCBI Taxonomy" id="4556"/>
    <lineage>
        <taxon>Eukaryota</taxon>
        <taxon>Viridiplantae</taxon>
        <taxon>Streptophyta</taxon>
        <taxon>Embryophyta</taxon>
        <taxon>Tracheophyta</taxon>
        <taxon>Spermatophyta</taxon>
        <taxon>Magnoliopsida</taxon>
        <taxon>Liliopsida</taxon>
        <taxon>Poales</taxon>
        <taxon>Poaceae</taxon>
        <taxon>PACMAD clade</taxon>
        <taxon>Panicoideae</taxon>
        <taxon>Panicodae</taxon>
        <taxon>Paniceae</taxon>
        <taxon>Cenchrinae</taxon>
        <taxon>Setaria</taxon>
    </lineage>
</organism>
<keyword evidence="2" id="KW-1185">Reference proteome</keyword>
<dbReference type="AlphaFoldDB" id="A0A4U6UYB4"/>
<sequence>MQQALKHLFLSPCQMVVFLLQLDLYQHFKTME</sequence>
<proteinExistence type="predicted"/>
<dbReference type="Proteomes" id="UP000298652">
    <property type="component" value="Chromosome 4"/>
</dbReference>